<sequence length="183" mass="21154">MEAKQVDEVSLKNYKNIFTIISAVSLCLTVIKASNILDVFIPSFTYLCSNLLAFYAINARSAEKLKSRERVKKAYIYILGTIFVILLISESIKINFLVFILLIICKIVLFISAFIAPYYSIIDDISADPESLKELRKETKEQIEEDKKSKIFSTRNSRIERNKATKEFIEKHEKKKRGEGRRD</sequence>
<protein>
    <submittedName>
        <fullName evidence="3">Uncharacterized protein</fullName>
    </submittedName>
</protein>
<feature type="compositionally biased region" description="Basic residues" evidence="1">
    <location>
        <begin position="173"/>
        <end position="183"/>
    </location>
</feature>
<feature type="compositionally biased region" description="Basic and acidic residues" evidence="1">
    <location>
        <begin position="157"/>
        <end position="172"/>
    </location>
</feature>
<dbReference type="AlphaFoldDB" id="A0A1V8YG24"/>
<evidence type="ECO:0000313" key="3">
    <source>
        <dbReference type="EMBL" id="OQO71256.1"/>
    </source>
</evidence>
<dbReference type="STRING" id="112904.BH747_00020"/>
<gene>
    <name evidence="3" type="ORF">BH747_00020</name>
</gene>
<name>A0A1V8YG24_9ENTE</name>
<reference evidence="3 4" key="1">
    <citation type="journal article" date="2017" name="BMC Microbiol.">
        <title>Comparative genomics of Enterococcus spp. isolated from bovine feces.</title>
        <authorList>
            <person name="Beukers A.G."/>
            <person name="Zaheer R."/>
            <person name="Goji N."/>
            <person name="Amoako K.K."/>
            <person name="Chaves A.V."/>
            <person name="Ward M.P."/>
            <person name="McAllister T.A."/>
        </authorList>
    </citation>
    <scope>NUCLEOTIDE SEQUENCE [LARGE SCALE GENOMIC DNA]</scope>
    <source>
        <strain evidence="3 4">F1129D 143</strain>
    </source>
</reference>
<keyword evidence="2" id="KW-0472">Membrane</keyword>
<keyword evidence="2" id="KW-1133">Transmembrane helix</keyword>
<comment type="caution">
    <text evidence="3">The sequence shown here is derived from an EMBL/GenBank/DDBJ whole genome shotgun (WGS) entry which is preliminary data.</text>
</comment>
<dbReference type="EMBL" id="MJEA01000001">
    <property type="protein sequence ID" value="OQO71256.1"/>
    <property type="molecule type" value="Genomic_DNA"/>
</dbReference>
<proteinExistence type="predicted"/>
<feature type="transmembrane region" description="Helical" evidence="2">
    <location>
        <begin position="74"/>
        <end position="92"/>
    </location>
</feature>
<evidence type="ECO:0000256" key="1">
    <source>
        <dbReference type="SAM" id="MobiDB-lite"/>
    </source>
</evidence>
<feature type="region of interest" description="Disordered" evidence="1">
    <location>
        <begin position="146"/>
        <end position="183"/>
    </location>
</feature>
<feature type="transmembrane region" description="Helical" evidence="2">
    <location>
        <begin position="98"/>
        <end position="119"/>
    </location>
</feature>
<dbReference type="RefSeq" id="WP_081181239.1">
    <property type="nucleotide sequence ID" value="NZ_JBQHTX010000026.1"/>
</dbReference>
<evidence type="ECO:0000256" key="2">
    <source>
        <dbReference type="SAM" id="Phobius"/>
    </source>
</evidence>
<organism evidence="3 4">
    <name type="scientific">Enterococcus villorum</name>
    <dbReference type="NCBI Taxonomy" id="112904"/>
    <lineage>
        <taxon>Bacteria</taxon>
        <taxon>Bacillati</taxon>
        <taxon>Bacillota</taxon>
        <taxon>Bacilli</taxon>
        <taxon>Lactobacillales</taxon>
        <taxon>Enterococcaceae</taxon>
        <taxon>Enterococcus</taxon>
    </lineage>
</organism>
<evidence type="ECO:0000313" key="4">
    <source>
        <dbReference type="Proteomes" id="UP000192477"/>
    </source>
</evidence>
<keyword evidence="2" id="KW-0812">Transmembrane</keyword>
<feature type="transmembrane region" description="Helical" evidence="2">
    <location>
        <begin position="17"/>
        <end position="37"/>
    </location>
</feature>
<feature type="transmembrane region" description="Helical" evidence="2">
    <location>
        <begin position="43"/>
        <end position="62"/>
    </location>
</feature>
<dbReference type="Proteomes" id="UP000192477">
    <property type="component" value="Unassembled WGS sequence"/>
</dbReference>
<accession>A0A1V8YG24</accession>